<dbReference type="Pfam" id="PF13613">
    <property type="entry name" value="HTH_Tnp_4"/>
    <property type="match status" value="1"/>
</dbReference>
<protein>
    <submittedName>
        <fullName evidence="5">Transposase DDE domain</fullName>
    </submittedName>
</protein>
<keyword evidence="6" id="KW-1185">Reference proteome</keyword>
<dbReference type="InterPro" id="IPR027806">
    <property type="entry name" value="HARBI1_dom"/>
</dbReference>
<evidence type="ECO:0000313" key="6">
    <source>
        <dbReference type="Proteomes" id="UP000273044"/>
    </source>
</evidence>
<evidence type="ECO:0000256" key="1">
    <source>
        <dbReference type="ARBA" id="ARBA00001968"/>
    </source>
</evidence>
<dbReference type="Proteomes" id="UP000273044">
    <property type="component" value="Chromosome"/>
</dbReference>
<name>A0A3S5ESU7_9ACTN</name>
<dbReference type="GO" id="GO:0046872">
    <property type="term" value="F:metal ion binding"/>
    <property type="evidence" value="ECO:0007669"/>
    <property type="project" value="UniProtKB-KW"/>
</dbReference>
<evidence type="ECO:0000259" key="3">
    <source>
        <dbReference type="Pfam" id="PF13359"/>
    </source>
</evidence>
<accession>A0A3S5ESU7</accession>
<evidence type="ECO:0000256" key="2">
    <source>
        <dbReference type="ARBA" id="ARBA00022723"/>
    </source>
</evidence>
<sequence length="253" mass="28426">MCSSTGLSSEQITDLVARIHDLREAPASRAGRKPTLGLYKCVVVALIYLRSNRTQASIADQFHVSQKTISRTIASWMPILGQALQDCTPMVDDLDPSEPLIVDGTLLPTWSWRTMPELYSGKHKTTGVNVQVACDLTGRLAFISDPMPGRTHDAHALKETGLLDHITTGQLIGDKGYIGLGMITPIRTQPKQQHTEEEKRFNKSVNAIRYMIERVIANLKTWRILHTDYRRPFTTFPETITTVAALEFYRNTF</sequence>
<proteinExistence type="predicted"/>
<evidence type="ECO:0000313" key="5">
    <source>
        <dbReference type="EMBL" id="VEH71178.1"/>
    </source>
</evidence>
<dbReference type="Pfam" id="PF13359">
    <property type="entry name" value="DDE_Tnp_4"/>
    <property type="match status" value="1"/>
</dbReference>
<keyword evidence="2" id="KW-0479">Metal-binding</keyword>
<evidence type="ECO:0000259" key="4">
    <source>
        <dbReference type="Pfam" id="PF13613"/>
    </source>
</evidence>
<feature type="domain" description="Transposase Helix-turn-helix" evidence="4">
    <location>
        <begin position="43"/>
        <end position="84"/>
    </location>
</feature>
<gene>
    <name evidence="5" type="ORF">NCTC12967_02495</name>
</gene>
<organism evidence="5 6">
    <name type="scientific">Arachnia propionica</name>
    <dbReference type="NCBI Taxonomy" id="1750"/>
    <lineage>
        <taxon>Bacteria</taxon>
        <taxon>Bacillati</taxon>
        <taxon>Actinomycetota</taxon>
        <taxon>Actinomycetes</taxon>
        <taxon>Propionibacteriales</taxon>
        <taxon>Propionibacteriaceae</taxon>
        <taxon>Arachnia</taxon>
    </lineage>
</organism>
<reference evidence="5 6" key="1">
    <citation type="submission" date="2018-12" db="EMBL/GenBank/DDBJ databases">
        <authorList>
            <consortium name="Pathogen Informatics"/>
        </authorList>
    </citation>
    <scope>NUCLEOTIDE SEQUENCE [LARGE SCALE GENOMIC DNA]</scope>
    <source>
        <strain evidence="5 6">NCTC12967</strain>
    </source>
</reference>
<dbReference type="EMBL" id="LR134406">
    <property type="protein sequence ID" value="VEH71178.1"/>
    <property type="molecule type" value="Genomic_DNA"/>
</dbReference>
<comment type="cofactor">
    <cofactor evidence="1">
        <name>a divalent metal cation</name>
        <dbReference type="ChEBI" id="CHEBI:60240"/>
    </cofactor>
</comment>
<feature type="domain" description="DDE Tnp4" evidence="3">
    <location>
        <begin position="103"/>
        <end position="246"/>
    </location>
</feature>
<dbReference type="AlphaFoldDB" id="A0A3S5ESU7"/>
<dbReference type="InterPro" id="IPR027805">
    <property type="entry name" value="Transposase_HTH_dom"/>
</dbReference>